<dbReference type="GO" id="GO:0019491">
    <property type="term" value="P:ectoine biosynthetic process"/>
    <property type="evidence" value="ECO:0007669"/>
    <property type="project" value="UniProtKB-UniPathway"/>
</dbReference>
<dbReference type="Proteomes" id="UP000324907">
    <property type="component" value="Unassembled WGS sequence"/>
</dbReference>
<dbReference type="Gene3D" id="3.40.630.30">
    <property type="match status" value="1"/>
</dbReference>
<dbReference type="Proteomes" id="UP000322899">
    <property type="component" value="Unassembled WGS sequence"/>
</dbReference>
<dbReference type="EMBL" id="VLTO01000011">
    <property type="protein sequence ID" value="KAA0175918.1"/>
    <property type="molecule type" value="Genomic_DNA"/>
</dbReference>
<evidence type="ECO:0000313" key="9">
    <source>
        <dbReference type="EMBL" id="KAA0150605.1"/>
    </source>
</evidence>
<evidence type="ECO:0000256" key="1">
    <source>
        <dbReference type="ARBA" id="ARBA00004978"/>
    </source>
</evidence>
<dbReference type="Pfam" id="PF00583">
    <property type="entry name" value="Acetyltransf_1"/>
    <property type="match status" value="1"/>
</dbReference>
<proteinExistence type="inferred from homology"/>
<sequence length="207" mass="22220">MAIFRRAANPALAACARQASTAAPSLLRLNEVVDGVRFRTPTLEDARTMFEIVTSGSLDDNSAYAYMVFSTHFASTCIVAEEPESGAPLGFVMGYCPPTDPEAFFCWQVGVTEAARGRGVARRMMESLCKGLADTSGVKYLEATVTPDNEASRRLFAGFGRRAGCPVKVTEDHFPQAMFPPGHDAEGLFRVGPFEASDIGAHDSGRA</sequence>
<evidence type="ECO:0000256" key="2">
    <source>
        <dbReference type="ARBA" id="ARBA00010712"/>
    </source>
</evidence>
<evidence type="ECO:0000313" key="10">
    <source>
        <dbReference type="EMBL" id="KAA0160378.1"/>
    </source>
</evidence>
<accession>A0A5A8CCE6</accession>
<dbReference type="InterPro" id="IPR000182">
    <property type="entry name" value="GNAT_dom"/>
</dbReference>
<dbReference type="PROSITE" id="PS51186">
    <property type="entry name" value="GNAT"/>
    <property type="match status" value="1"/>
</dbReference>
<comment type="caution">
    <text evidence="9">The sequence shown here is derived from an EMBL/GenBank/DDBJ whole genome shotgun (WGS) entry which is preliminary data.</text>
</comment>
<keyword evidence="5" id="KW-0808">Transferase</keyword>
<name>A0A5A8CCE6_CAFRO</name>
<gene>
    <name evidence="11" type="ORF">FNF27_02639</name>
    <name evidence="10" type="ORF">FNF28_05457</name>
    <name evidence="9" type="ORF">FNF29_05180</name>
</gene>
<dbReference type="Proteomes" id="UP000323011">
    <property type="component" value="Unassembled WGS sequence"/>
</dbReference>
<comment type="catalytic activity">
    <reaction evidence="7">
        <text>L-2,4-diaminobutanoate + acetyl-CoA = (2S)-4-acetamido-2-aminobutanoate + CoA + H(+)</text>
        <dbReference type="Rhea" id="RHEA:16901"/>
        <dbReference type="ChEBI" id="CHEBI:15378"/>
        <dbReference type="ChEBI" id="CHEBI:57287"/>
        <dbReference type="ChEBI" id="CHEBI:57288"/>
        <dbReference type="ChEBI" id="CHEBI:58761"/>
        <dbReference type="ChEBI" id="CHEBI:58929"/>
        <dbReference type="EC" id="2.3.1.178"/>
    </reaction>
</comment>
<dbReference type="AlphaFoldDB" id="A0A5A8CCE6"/>
<comment type="pathway">
    <text evidence="1">Amine and polyamine biosynthesis; ectoine biosynthesis; L-ectoine from L-aspartate 4-semialdehyde: step 2/3.</text>
</comment>
<evidence type="ECO:0000313" key="13">
    <source>
        <dbReference type="Proteomes" id="UP000323011"/>
    </source>
</evidence>
<keyword evidence="13" id="KW-1185">Reference proteome</keyword>
<evidence type="ECO:0000256" key="5">
    <source>
        <dbReference type="ARBA" id="ARBA00022679"/>
    </source>
</evidence>
<feature type="domain" description="N-acetyltransferase" evidence="8">
    <location>
        <begin position="36"/>
        <end position="181"/>
    </location>
</feature>
<dbReference type="EMBL" id="VLTN01000033">
    <property type="protein sequence ID" value="KAA0150605.1"/>
    <property type="molecule type" value="Genomic_DNA"/>
</dbReference>
<evidence type="ECO:0000313" key="12">
    <source>
        <dbReference type="Proteomes" id="UP000322899"/>
    </source>
</evidence>
<evidence type="ECO:0000313" key="14">
    <source>
        <dbReference type="Proteomes" id="UP000324907"/>
    </source>
</evidence>
<evidence type="ECO:0000256" key="7">
    <source>
        <dbReference type="ARBA" id="ARBA00048924"/>
    </source>
</evidence>
<evidence type="ECO:0000313" key="11">
    <source>
        <dbReference type="EMBL" id="KAA0175918.1"/>
    </source>
</evidence>
<dbReference type="GO" id="GO:0033816">
    <property type="term" value="F:diaminobutyrate acetyltransferase activity"/>
    <property type="evidence" value="ECO:0007669"/>
    <property type="project" value="UniProtKB-EC"/>
</dbReference>
<dbReference type="UniPathway" id="UPA00067">
    <property type="reaction ID" value="UER00122"/>
</dbReference>
<dbReference type="OMA" id="AYLLWCR"/>
<dbReference type="InterPro" id="IPR016181">
    <property type="entry name" value="Acyl_CoA_acyltransferase"/>
</dbReference>
<organism evidence="9 13">
    <name type="scientific">Cafeteria roenbergensis</name>
    <name type="common">Marine flagellate</name>
    <dbReference type="NCBI Taxonomy" id="33653"/>
    <lineage>
        <taxon>Eukaryota</taxon>
        <taxon>Sar</taxon>
        <taxon>Stramenopiles</taxon>
        <taxon>Bigyra</taxon>
        <taxon>Opalozoa</taxon>
        <taxon>Bicosoecida</taxon>
        <taxon>Cafeteriaceae</taxon>
        <taxon>Cafeteria</taxon>
    </lineage>
</organism>
<dbReference type="EC" id="2.3.1.178" evidence="3"/>
<keyword evidence="6" id="KW-0012">Acyltransferase</keyword>
<comment type="similarity">
    <text evidence="2">Belongs to the acetyltransferase family. EctA subfamily.</text>
</comment>
<evidence type="ECO:0000256" key="3">
    <source>
        <dbReference type="ARBA" id="ARBA00012355"/>
    </source>
</evidence>
<dbReference type="SUPFAM" id="SSF55729">
    <property type="entry name" value="Acyl-CoA N-acyltransferases (Nat)"/>
    <property type="match status" value="1"/>
</dbReference>
<evidence type="ECO:0000256" key="4">
    <source>
        <dbReference type="ARBA" id="ARBA00017935"/>
    </source>
</evidence>
<reference evidence="12 13" key="1">
    <citation type="submission" date="2019-07" db="EMBL/GenBank/DDBJ databases">
        <title>Genomes of Cafeteria roenbergensis.</title>
        <authorList>
            <person name="Fischer M.G."/>
            <person name="Hackl T."/>
            <person name="Roman M."/>
        </authorList>
    </citation>
    <scope>NUCLEOTIDE SEQUENCE [LARGE SCALE GENOMIC DNA]</scope>
    <source>
        <strain evidence="9 13">BVI</strain>
        <strain evidence="11 12">E4-10P</strain>
        <strain evidence="10 14">RCC970-E3</strain>
    </source>
</reference>
<evidence type="ECO:0000259" key="8">
    <source>
        <dbReference type="PROSITE" id="PS51186"/>
    </source>
</evidence>
<protein>
    <recommendedName>
        <fullName evidence="4">L-2,4-diaminobutyric acid acetyltransferase</fullName>
        <ecNumber evidence="3">2.3.1.178</ecNumber>
    </recommendedName>
</protein>
<dbReference type="InterPro" id="IPR012772">
    <property type="entry name" value="Ectoine_EctA"/>
</dbReference>
<dbReference type="NCBIfam" id="TIGR02406">
    <property type="entry name" value="ectoine_EctA"/>
    <property type="match status" value="1"/>
</dbReference>
<dbReference type="EMBL" id="VLTL01000111">
    <property type="protein sequence ID" value="KAA0160378.1"/>
    <property type="molecule type" value="Genomic_DNA"/>
</dbReference>
<evidence type="ECO:0000256" key="6">
    <source>
        <dbReference type="ARBA" id="ARBA00023315"/>
    </source>
</evidence>
<dbReference type="CDD" id="cd04301">
    <property type="entry name" value="NAT_SF"/>
    <property type="match status" value="1"/>
</dbReference>